<name>A0AB38LX36_AURPU</name>
<dbReference type="PANTHER" id="PTHR37544">
    <property type="entry name" value="SPRAY-RELATED"/>
    <property type="match status" value="1"/>
</dbReference>
<organism evidence="2 3">
    <name type="scientific">Aureobasidium pullulans</name>
    <name type="common">Black yeast</name>
    <name type="synonym">Pullularia pullulans</name>
    <dbReference type="NCBI Taxonomy" id="5580"/>
    <lineage>
        <taxon>Eukaryota</taxon>
        <taxon>Fungi</taxon>
        <taxon>Dikarya</taxon>
        <taxon>Ascomycota</taxon>
        <taxon>Pezizomycotina</taxon>
        <taxon>Dothideomycetes</taxon>
        <taxon>Dothideomycetidae</taxon>
        <taxon>Dothideales</taxon>
        <taxon>Saccotheciaceae</taxon>
        <taxon>Aureobasidium</taxon>
    </lineage>
</organism>
<evidence type="ECO:0000313" key="3">
    <source>
        <dbReference type="Proteomes" id="UP000305064"/>
    </source>
</evidence>
<keyword evidence="1" id="KW-0812">Transmembrane</keyword>
<dbReference type="PANTHER" id="PTHR37544:SF3">
    <property type="entry name" value="SPRAY"/>
    <property type="match status" value="1"/>
</dbReference>
<reference evidence="2 3" key="1">
    <citation type="submission" date="2018-10" db="EMBL/GenBank/DDBJ databases">
        <title>Fifty Aureobasidium pullulans genomes reveal a recombining polyextremotolerant generalist.</title>
        <authorList>
            <person name="Gostincar C."/>
            <person name="Turk M."/>
            <person name="Zajc J."/>
            <person name="Gunde-Cimerman N."/>
        </authorList>
    </citation>
    <scope>NUCLEOTIDE SEQUENCE [LARGE SCALE GENOMIC DNA]</scope>
    <source>
        <strain evidence="2 3">EXF-4256</strain>
    </source>
</reference>
<protein>
    <submittedName>
        <fullName evidence="2">Uncharacterized protein</fullName>
    </submittedName>
</protein>
<feature type="transmembrane region" description="Helical" evidence="1">
    <location>
        <begin position="830"/>
        <end position="854"/>
    </location>
</feature>
<feature type="transmembrane region" description="Helical" evidence="1">
    <location>
        <begin position="1271"/>
        <end position="1295"/>
    </location>
</feature>
<sequence length="1463" mass="161661">MCRILILDDEPTHHVQIPARQDKEQATFLYRMIAYEDGDSHTPPKSIAQSNYEPESRLILERETENGYSDENLSSKREAAAVSESQEFYDWLPLTLRLPYLAFLTGTSVLLSALVFYLTITSFRNQGLGDNNDSATRFFEWRFLPTLIATIYSLLVATLVNDVRRTECFARLSNPKGASAVHTICLPSRAWWNDPADAWSKNKNNGIRSWSLLCASVVNIAALLVVSPLSAILLSPVTIRFTTPTSFSTLRVSDPGVTSNSSDLVVFRTTIAALLNEPTSAWLSTDHAIVPFWPSALDNPPLGPVFEGFAAQNWSSQTNVYQAELDCAPMSLTMTGNDTYRDMFGELLANLTFEASSKDGCSIVFSAIPGYNKVLSEGGGWWAPSPYRDLSSDMKTQDASVETCAGRSMVLVGTALDMVVGDPYTAKTPRFDAELLLCSSKYFSSKVDATVAINQTSVTVMFDVDDYYRTRRPLSEEALNPSSIEQAFFASGWSERFGRNPGSLYNNADGPWYGGPLSAIAAGHRYNEDPRKLQNLTSLLPDMKAMFQQFFGEKLSESWTQSVDREFAIPDAKVTVTKARIIASENVGFPLAVLLLCSGLLISGVAYLTRLERRPLNLSQEPGKIESTAALILGDPVLRELLCNSDKLSQETLSSGLKGCVLGVTRGQIFVMSNSDKKLIEGTCRHFYTGNNINTQAAEQLPAVHDARPAVVRLPVGALLTSFLFSLLAGLAVLYRLSSSTGFYQTSVAYQLQLHIAQTTATLAPYTIVPTFLAIGAKLWFATVTDSVQKYQPFVAMMGRPAKLSESISVEYHNTPTALVSLKALKSSHWLLALLGVGAFASEAFTVSMSALWYRELRDTSRVADLSRGLKIRTAPSESGMSGRNHTLLSSNDTRGLFIPKLYDVSLQNWLYSATTEITQHGVTPAWSKDTWSFLPLDLSGIDNDIRYARGALNNNTQIRNLTLQTTGLKASLDCHSLNYASDPPLWLTELDFLHSPISNGVSLWNDTNRPSILDLGYTLKNCSSATLDLQSINCCANDSMGQIGDAVVGYWSNAYGPELTSTWIHGRPIQGLYTPNDDSQQELFVWQQAPQMSAVSCKPRIEAAKSLITIDIETGVVYEYEIIGTLRNVSEAWLWPYSQKNITRDTTTWDDDGTYPSFEDAVRVKASWGYLFWDAVINSGQQGAWFRFQDPGLNVDLMSYSMLHLANDIQEALLDPETLAEHASTTFGIFFKHFANWNITWDADWTGYVYEKDVPSKIDVTISVPTDQLLMSPVAAIMSMSILVFLIFVTIIMFTTNRHKYKAIPRDVNTLASILGWVYASDRLLAWSESAPPSKPWYQALFSKTSPLAAHHRVKMGPLIDSAGNERWGIEMVETEPVGALLKDEEQDQTSVAGPAGESIELQHINHTAIVGSQDPGAHERLLSLWDIESDIIAGAHESVNQLEHITRASHGYPEPCPTDES</sequence>
<feature type="transmembrane region" description="Helical" evidence="1">
    <location>
        <begin position="755"/>
        <end position="781"/>
    </location>
</feature>
<feature type="transmembrane region" description="Helical" evidence="1">
    <location>
        <begin position="100"/>
        <end position="123"/>
    </location>
</feature>
<keyword evidence="1" id="KW-0472">Membrane</keyword>
<feature type="transmembrane region" description="Helical" evidence="1">
    <location>
        <begin position="143"/>
        <end position="161"/>
    </location>
</feature>
<dbReference type="Pfam" id="PF11915">
    <property type="entry name" value="DUF3433"/>
    <property type="match status" value="2"/>
</dbReference>
<evidence type="ECO:0000256" key="1">
    <source>
        <dbReference type="SAM" id="Phobius"/>
    </source>
</evidence>
<feature type="transmembrane region" description="Helical" evidence="1">
    <location>
        <begin position="716"/>
        <end position="735"/>
    </location>
</feature>
<feature type="transmembrane region" description="Helical" evidence="1">
    <location>
        <begin position="587"/>
        <end position="608"/>
    </location>
</feature>
<dbReference type="Proteomes" id="UP000305064">
    <property type="component" value="Unassembled WGS sequence"/>
</dbReference>
<keyword evidence="1" id="KW-1133">Transmembrane helix</keyword>
<evidence type="ECO:0000313" key="2">
    <source>
        <dbReference type="EMBL" id="THY74106.1"/>
    </source>
</evidence>
<dbReference type="EMBL" id="QZBJ01000031">
    <property type="protein sequence ID" value="THY74106.1"/>
    <property type="molecule type" value="Genomic_DNA"/>
</dbReference>
<accession>A0AB38LX36</accession>
<comment type="caution">
    <text evidence="2">The sequence shown here is derived from an EMBL/GenBank/DDBJ whole genome shotgun (WGS) entry which is preliminary data.</text>
</comment>
<dbReference type="InterPro" id="IPR021840">
    <property type="entry name" value="DUF3433"/>
</dbReference>
<proteinExistence type="predicted"/>
<feature type="transmembrane region" description="Helical" evidence="1">
    <location>
        <begin position="210"/>
        <end position="234"/>
    </location>
</feature>
<gene>
    <name evidence="2" type="ORF">D6C94_05179</name>
</gene>